<evidence type="ECO:0000313" key="2">
    <source>
        <dbReference type="Proteomes" id="UP001432027"/>
    </source>
</evidence>
<dbReference type="Proteomes" id="UP001432027">
    <property type="component" value="Unassembled WGS sequence"/>
</dbReference>
<sequence length="259" mass="29410">ISRHYLYSTHLSSNKTRNKRRREGYKMNDIPTDAPFSLHSSTNLYLPRSLRLSHIENGCSLLESGRDVSILGGIGQSLINKSWFHVMTTDQNFLLGHCLDSTEMSPVLSLVLPVVVHGLEDSECHDSFWKSHSHCSTVVRSSSGSEEMLVQPIERKSVGDSNGIELTMDGIHHNGLIGVQMLVRQPFTTPFTLSRRQTRSTNTLVGHMQFEAHWVIDTMRGLVRARLFGQRRRCQSTASVWRMPNFLRGAVLVTHTWKR</sequence>
<comment type="caution">
    <text evidence="1">The sequence shown here is derived from an EMBL/GenBank/DDBJ whole genome shotgun (WGS) entry which is preliminary data.</text>
</comment>
<protein>
    <submittedName>
        <fullName evidence="1">Uncharacterized protein</fullName>
    </submittedName>
</protein>
<evidence type="ECO:0000313" key="1">
    <source>
        <dbReference type="EMBL" id="GMT08522.1"/>
    </source>
</evidence>
<proteinExistence type="predicted"/>
<gene>
    <name evidence="1" type="ORF">PENTCL1PPCAC_30696</name>
</gene>
<dbReference type="EMBL" id="BTSX01000109">
    <property type="protein sequence ID" value="GMT08522.1"/>
    <property type="molecule type" value="Genomic_DNA"/>
</dbReference>
<name>A0AAV5UPL8_9BILA</name>
<dbReference type="AlphaFoldDB" id="A0AAV5UPL8"/>
<accession>A0AAV5UPL8</accession>
<reference evidence="1" key="1">
    <citation type="submission" date="2023-10" db="EMBL/GenBank/DDBJ databases">
        <title>Genome assembly of Pristionchus species.</title>
        <authorList>
            <person name="Yoshida K."/>
            <person name="Sommer R.J."/>
        </authorList>
    </citation>
    <scope>NUCLEOTIDE SEQUENCE</scope>
    <source>
        <strain evidence="1">RS0144</strain>
    </source>
</reference>
<feature type="non-terminal residue" evidence="1">
    <location>
        <position position="1"/>
    </location>
</feature>
<keyword evidence="2" id="KW-1185">Reference proteome</keyword>
<organism evidence="1 2">
    <name type="scientific">Pristionchus entomophagus</name>
    <dbReference type="NCBI Taxonomy" id="358040"/>
    <lineage>
        <taxon>Eukaryota</taxon>
        <taxon>Metazoa</taxon>
        <taxon>Ecdysozoa</taxon>
        <taxon>Nematoda</taxon>
        <taxon>Chromadorea</taxon>
        <taxon>Rhabditida</taxon>
        <taxon>Rhabditina</taxon>
        <taxon>Diplogasteromorpha</taxon>
        <taxon>Diplogasteroidea</taxon>
        <taxon>Neodiplogasteridae</taxon>
        <taxon>Pristionchus</taxon>
    </lineage>
</organism>
<feature type="non-terminal residue" evidence="1">
    <location>
        <position position="259"/>
    </location>
</feature>